<dbReference type="Pfam" id="PF04377">
    <property type="entry name" value="ATE_C"/>
    <property type="match status" value="1"/>
</dbReference>
<evidence type="ECO:0000313" key="8">
    <source>
        <dbReference type="Proteomes" id="UP000494216"/>
    </source>
</evidence>
<dbReference type="GO" id="GO:0005737">
    <property type="term" value="C:cytoplasm"/>
    <property type="evidence" value="ECO:0007669"/>
    <property type="project" value="UniProtKB-SubCell"/>
</dbReference>
<comment type="similarity">
    <text evidence="4">Belongs to the R-transferase family. Bpt subfamily.</text>
</comment>
<dbReference type="InterPro" id="IPR007472">
    <property type="entry name" value="N-end_Aminoacyl_Trfase_C"/>
</dbReference>
<dbReference type="Proteomes" id="UP000494216">
    <property type="component" value="Unassembled WGS sequence"/>
</dbReference>
<evidence type="ECO:0000256" key="3">
    <source>
        <dbReference type="ARBA" id="ARBA00023315"/>
    </source>
</evidence>
<dbReference type="EMBL" id="CADCXN010000067">
    <property type="protein sequence ID" value="CAA9891241.1"/>
    <property type="molecule type" value="Genomic_DNA"/>
</dbReference>
<feature type="domain" description="N-end aminoacyl transferase N-terminal" evidence="5">
    <location>
        <begin position="12"/>
        <end position="82"/>
    </location>
</feature>
<dbReference type="InterPro" id="IPR016181">
    <property type="entry name" value="Acyl_CoA_acyltransferase"/>
</dbReference>
<dbReference type="GO" id="GO:0071596">
    <property type="term" value="P:ubiquitin-dependent protein catabolic process via the N-end rule pathway"/>
    <property type="evidence" value="ECO:0007669"/>
    <property type="project" value="InterPro"/>
</dbReference>
<sequence>MTSIPLFLTHEHPCGYLEGEIAQSAFVQAPFHILSSIYPRLLAKGFRRSGNEVYTAHCARCSACIPARLEVAKFKDNRKQKRCWKKNINIQALIKPPVFYQAHYEMYQRYQNFRHTEGSMAYSSPYDYINFLSSSWCNTQFIEFSINNELAAVAVIDRIDNALSAVYTFFEPKFSSYSLGVYAILWEIEQAKLQHKEFLYLGFWIESCKKMTYKIEYKPIQLLINNRWTELSV</sequence>
<dbReference type="PANTHER" id="PTHR21367:SF1">
    <property type="entry name" value="ARGINYL-TRNA--PROTEIN TRANSFERASE 1"/>
    <property type="match status" value="1"/>
</dbReference>
<evidence type="ECO:0000259" key="6">
    <source>
        <dbReference type="Pfam" id="PF04377"/>
    </source>
</evidence>
<dbReference type="RefSeq" id="WP_174626124.1">
    <property type="nucleotide sequence ID" value="NZ_CADCXN010000067.1"/>
</dbReference>
<dbReference type="EC" id="2.3.2.29" evidence="4"/>
<dbReference type="InterPro" id="IPR007471">
    <property type="entry name" value="N-end_Aminoacyl_Trfase_N"/>
</dbReference>
<gene>
    <name evidence="4 7" type="primary">bpt</name>
    <name evidence="7" type="ORF">METHB2_380014</name>
</gene>
<keyword evidence="1 4" id="KW-0963">Cytoplasm</keyword>
<dbReference type="PIRSF" id="PIRSF037208">
    <property type="entry name" value="ATE_pro_prd"/>
    <property type="match status" value="1"/>
</dbReference>
<keyword evidence="8" id="KW-1185">Reference proteome</keyword>
<name>A0A8S0YA75_9GAMM</name>
<dbReference type="NCBIfam" id="NF002346">
    <property type="entry name" value="PRK01305.2-3"/>
    <property type="match status" value="1"/>
</dbReference>
<comment type="catalytic activity">
    <reaction evidence="4">
        <text>N-terminal L-aspartyl-[protein] + L-leucyl-tRNA(Leu) = N-terminal L-leucyl-L-aspartyl-[protein] + tRNA(Leu) + H(+)</text>
        <dbReference type="Rhea" id="RHEA:50420"/>
        <dbReference type="Rhea" id="RHEA-COMP:9613"/>
        <dbReference type="Rhea" id="RHEA-COMP:9622"/>
        <dbReference type="Rhea" id="RHEA-COMP:12669"/>
        <dbReference type="Rhea" id="RHEA-COMP:12674"/>
        <dbReference type="ChEBI" id="CHEBI:15378"/>
        <dbReference type="ChEBI" id="CHEBI:64720"/>
        <dbReference type="ChEBI" id="CHEBI:78442"/>
        <dbReference type="ChEBI" id="CHEBI:78494"/>
        <dbReference type="ChEBI" id="CHEBI:133042"/>
        <dbReference type="EC" id="2.3.2.29"/>
    </reaction>
</comment>
<dbReference type="HAMAP" id="MF_00689">
    <property type="entry name" value="Bpt"/>
    <property type="match status" value="1"/>
</dbReference>
<evidence type="ECO:0000256" key="1">
    <source>
        <dbReference type="ARBA" id="ARBA00022490"/>
    </source>
</evidence>
<evidence type="ECO:0000256" key="4">
    <source>
        <dbReference type="HAMAP-Rule" id="MF_00689"/>
    </source>
</evidence>
<dbReference type="InterPro" id="IPR030700">
    <property type="entry name" value="N-end_Aminoacyl_Trfase"/>
</dbReference>
<dbReference type="GO" id="GO:0004057">
    <property type="term" value="F:arginyl-tRNA--protein transferase activity"/>
    <property type="evidence" value="ECO:0007669"/>
    <property type="project" value="InterPro"/>
</dbReference>
<comment type="function">
    <text evidence="4">Functions in the N-end rule pathway of protein degradation where it conjugates Leu from its aminoacyl-tRNA to the N-termini of proteins containing an N-terminal aspartate or glutamate.</text>
</comment>
<comment type="caution">
    <text evidence="7">The sequence shown here is derived from an EMBL/GenBank/DDBJ whole genome shotgun (WGS) entry which is preliminary data.</text>
</comment>
<dbReference type="AlphaFoldDB" id="A0A8S0YA75"/>
<dbReference type="GO" id="GO:0008914">
    <property type="term" value="F:leucyl-tRNA--protein transferase activity"/>
    <property type="evidence" value="ECO:0007669"/>
    <property type="project" value="UniProtKB-UniRule"/>
</dbReference>
<evidence type="ECO:0000259" key="5">
    <source>
        <dbReference type="Pfam" id="PF04376"/>
    </source>
</evidence>
<proteinExistence type="inferred from homology"/>
<organism evidence="7 8">
    <name type="scientific">Candidatus Methylobacter favarea</name>
    <dbReference type="NCBI Taxonomy" id="2707345"/>
    <lineage>
        <taxon>Bacteria</taxon>
        <taxon>Pseudomonadati</taxon>
        <taxon>Pseudomonadota</taxon>
        <taxon>Gammaproteobacteria</taxon>
        <taxon>Methylococcales</taxon>
        <taxon>Methylococcaceae</taxon>
        <taxon>Methylobacter</taxon>
    </lineage>
</organism>
<keyword evidence="3 4" id="KW-0012">Acyltransferase</keyword>
<dbReference type="NCBIfam" id="NF002342">
    <property type="entry name" value="PRK01305.1-3"/>
    <property type="match status" value="1"/>
</dbReference>
<feature type="domain" description="N-end rule aminoacyl transferase C-terminal" evidence="6">
    <location>
        <begin position="103"/>
        <end position="223"/>
    </location>
</feature>
<comment type="catalytic activity">
    <reaction evidence="4">
        <text>N-terminal L-glutamyl-[protein] + L-leucyl-tRNA(Leu) = N-terminal L-leucyl-L-glutamyl-[protein] + tRNA(Leu) + H(+)</text>
        <dbReference type="Rhea" id="RHEA:50412"/>
        <dbReference type="Rhea" id="RHEA-COMP:9613"/>
        <dbReference type="Rhea" id="RHEA-COMP:9622"/>
        <dbReference type="Rhea" id="RHEA-COMP:12664"/>
        <dbReference type="Rhea" id="RHEA-COMP:12668"/>
        <dbReference type="ChEBI" id="CHEBI:15378"/>
        <dbReference type="ChEBI" id="CHEBI:64721"/>
        <dbReference type="ChEBI" id="CHEBI:78442"/>
        <dbReference type="ChEBI" id="CHEBI:78494"/>
        <dbReference type="ChEBI" id="CHEBI:133041"/>
        <dbReference type="EC" id="2.3.2.29"/>
    </reaction>
</comment>
<protein>
    <recommendedName>
        <fullName evidence="4">Aspartate/glutamate leucyltransferase</fullName>
        <ecNumber evidence="4">2.3.2.29</ecNumber>
    </recommendedName>
</protein>
<dbReference type="SUPFAM" id="SSF55729">
    <property type="entry name" value="Acyl-CoA N-acyltransferases (Nat)"/>
    <property type="match status" value="1"/>
</dbReference>
<comment type="subcellular location">
    <subcellularLocation>
        <location evidence="4">Cytoplasm</location>
    </subcellularLocation>
</comment>
<dbReference type="Pfam" id="PF04376">
    <property type="entry name" value="ATE_N"/>
    <property type="match status" value="1"/>
</dbReference>
<evidence type="ECO:0000256" key="2">
    <source>
        <dbReference type="ARBA" id="ARBA00022679"/>
    </source>
</evidence>
<accession>A0A8S0YA75</accession>
<keyword evidence="2 4" id="KW-0808">Transferase</keyword>
<dbReference type="InterPro" id="IPR017138">
    <property type="entry name" value="Asp_Glu_LeuTrfase"/>
</dbReference>
<evidence type="ECO:0000313" key="7">
    <source>
        <dbReference type="EMBL" id="CAA9891241.1"/>
    </source>
</evidence>
<dbReference type="PANTHER" id="PTHR21367">
    <property type="entry name" value="ARGININE-TRNA-PROTEIN TRANSFERASE 1"/>
    <property type="match status" value="1"/>
</dbReference>
<dbReference type="NCBIfam" id="NF002341">
    <property type="entry name" value="PRK01305.1-1"/>
    <property type="match status" value="1"/>
</dbReference>
<reference evidence="7 8" key="1">
    <citation type="submission" date="2020-02" db="EMBL/GenBank/DDBJ databases">
        <authorList>
            <person name="Hogendoorn C."/>
        </authorList>
    </citation>
    <scope>NUCLEOTIDE SEQUENCE [LARGE SCALE GENOMIC DNA]</scope>
    <source>
        <strain evidence="7">METHB21</strain>
    </source>
</reference>